<dbReference type="CDD" id="cd07377">
    <property type="entry name" value="WHTH_GntR"/>
    <property type="match status" value="1"/>
</dbReference>
<dbReference type="InterPro" id="IPR000524">
    <property type="entry name" value="Tscrpt_reg_HTH_GntR"/>
</dbReference>
<dbReference type="EMBL" id="AYYX01000014">
    <property type="protein sequence ID" value="KRM89053.1"/>
    <property type="molecule type" value="Genomic_DNA"/>
</dbReference>
<dbReference type="InterPro" id="IPR036390">
    <property type="entry name" value="WH_DNA-bd_sf"/>
</dbReference>
<keyword evidence="2" id="KW-0238">DNA-binding</keyword>
<reference evidence="5 6" key="1">
    <citation type="journal article" date="2015" name="Genome Announc.">
        <title>Expanding the biotechnology potential of lactobacilli through comparative genomics of 213 strains and associated genera.</title>
        <authorList>
            <person name="Sun Z."/>
            <person name="Harris H.M."/>
            <person name="McCann A."/>
            <person name="Guo C."/>
            <person name="Argimon S."/>
            <person name="Zhang W."/>
            <person name="Yang X."/>
            <person name="Jeffery I.B."/>
            <person name="Cooney J.C."/>
            <person name="Kagawa T.F."/>
            <person name="Liu W."/>
            <person name="Song Y."/>
            <person name="Salvetti E."/>
            <person name="Wrobel A."/>
            <person name="Rasinkangas P."/>
            <person name="Parkhill J."/>
            <person name="Rea M.C."/>
            <person name="O'Sullivan O."/>
            <person name="Ritari J."/>
            <person name="Douillard F.P."/>
            <person name="Paul Ross R."/>
            <person name="Yang R."/>
            <person name="Briner A.E."/>
            <person name="Felis G.E."/>
            <person name="de Vos W.M."/>
            <person name="Barrangou R."/>
            <person name="Klaenhammer T.R."/>
            <person name="Caufield P.W."/>
            <person name="Cui Y."/>
            <person name="Zhang H."/>
            <person name="O'Toole P.W."/>
        </authorList>
    </citation>
    <scope>NUCLEOTIDE SEQUENCE [LARGE SCALE GENOMIC DNA]</scope>
    <source>
        <strain evidence="5 6">DSM 20605</strain>
    </source>
</reference>
<evidence type="ECO:0000256" key="3">
    <source>
        <dbReference type="ARBA" id="ARBA00023163"/>
    </source>
</evidence>
<dbReference type="GO" id="GO:0003700">
    <property type="term" value="F:DNA-binding transcription factor activity"/>
    <property type="evidence" value="ECO:0007669"/>
    <property type="project" value="InterPro"/>
</dbReference>
<evidence type="ECO:0000256" key="1">
    <source>
        <dbReference type="ARBA" id="ARBA00023015"/>
    </source>
</evidence>
<keyword evidence="1" id="KW-0805">Transcription regulation</keyword>
<dbReference type="RefSeq" id="WP_010579998.1">
    <property type="nucleotide sequence ID" value="NZ_AHYZ01000050.1"/>
</dbReference>
<keyword evidence="6" id="KW-1185">Reference proteome</keyword>
<comment type="caution">
    <text evidence="5">The sequence shown here is derived from an EMBL/GenBank/DDBJ whole genome shotgun (WGS) entry which is preliminary data.</text>
</comment>
<dbReference type="GO" id="GO:0003677">
    <property type="term" value="F:DNA binding"/>
    <property type="evidence" value="ECO:0007669"/>
    <property type="project" value="UniProtKB-KW"/>
</dbReference>
<gene>
    <name evidence="5" type="ORF">FD21_GL000422</name>
</gene>
<name>A0A0R2CB74_9LACO</name>
<keyword evidence="3" id="KW-0804">Transcription</keyword>
<proteinExistence type="predicted"/>
<dbReference type="Gene3D" id="1.10.10.10">
    <property type="entry name" value="Winged helix-like DNA-binding domain superfamily/Winged helix DNA-binding domain"/>
    <property type="match status" value="1"/>
</dbReference>
<dbReference type="PANTHER" id="PTHR38445:SF6">
    <property type="entry name" value="GNTR-FAMILY TRANSCRIPTIONAL REGULATOR"/>
    <property type="match status" value="1"/>
</dbReference>
<sequence length="128" mass="14846">MKFAANIPIYLQVKNLLIQRIIVGTYPLGKKIPSVRELADELTTNPRTIQNALKELITAKIIETRRGQGNFVTTEQARIEDLKQQEIRVTTEKYLLRLRPYLSLAEIIRILTEVDQQQGGPRKWKMMD</sequence>
<dbReference type="AlphaFoldDB" id="A0A0R2CB74"/>
<dbReference type="Proteomes" id="UP000051576">
    <property type="component" value="Unassembled WGS sequence"/>
</dbReference>
<accession>A0A0R2CB74</accession>
<dbReference type="OrthoDB" id="362473at2"/>
<dbReference type="InterPro" id="IPR036388">
    <property type="entry name" value="WH-like_DNA-bd_sf"/>
</dbReference>
<organism evidence="5 6">
    <name type="scientific">Liquorilactobacillus vini DSM 20605</name>
    <dbReference type="NCBI Taxonomy" id="1133569"/>
    <lineage>
        <taxon>Bacteria</taxon>
        <taxon>Bacillati</taxon>
        <taxon>Bacillota</taxon>
        <taxon>Bacilli</taxon>
        <taxon>Lactobacillales</taxon>
        <taxon>Lactobacillaceae</taxon>
        <taxon>Liquorilactobacillus</taxon>
    </lineage>
</organism>
<evidence type="ECO:0000313" key="5">
    <source>
        <dbReference type="EMBL" id="KRM89053.1"/>
    </source>
</evidence>
<dbReference type="PANTHER" id="PTHR38445">
    <property type="entry name" value="HTH-TYPE TRANSCRIPTIONAL REPRESSOR YTRA"/>
    <property type="match status" value="1"/>
</dbReference>
<dbReference type="eggNOG" id="COG1725">
    <property type="taxonomic scope" value="Bacteria"/>
</dbReference>
<dbReference type="SUPFAM" id="SSF46785">
    <property type="entry name" value="Winged helix' DNA-binding domain"/>
    <property type="match status" value="1"/>
</dbReference>
<dbReference type="PROSITE" id="PS50949">
    <property type="entry name" value="HTH_GNTR"/>
    <property type="match status" value="1"/>
</dbReference>
<dbReference type="SMART" id="SM00345">
    <property type="entry name" value="HTH_GNTR"/>
    <property type="match status" value="1"/>
</dbReference>
<dbReference type="STRING" id="1133569.FD21_GL000422"/>
<evidence type="ECO:0000256" key="2">
    <source>
        <dbReference type="ARBA" id="ARBA00023125"/>
    </source>
</evidence>
<protein>
    <recommendedName>
        <fullName evidence="4">HTH gntR-type domain-containing protein</fullName>
    </recommendedName>
</protein>
<dbReference type="PATRIC" id="fig|1133569.4.peg.447"/>
<feature type="domain" description="HTH gntR-type" evidence="4">
    <location>
        <begin position="7"/>
        <end position="75"/>
    </location>
</feature>
<evidence type="ECO:0000259" key="4">
    <source>
        <dbReference type="PROSITE" id="PS50949"/>
    </source>
</evidence>
<evidence type="ECO:0000313" key="6">
    <source>
        <dbReference type="Proteomes" id="UP000051576"/>
    </source>
</evidence>
<dbReference type="Pfam" id="PF00392">
    <property type="entry name" value="GntR"/>
    <property type="match status" value="1"/>
</dbReference>